<accession>A0ABW9RTB2</accession>
<dbReference type="EMBL" id="SMLW01000610">
    <property type="protein sequence ID" value="MTI27055.1"/>
    <property type="molecule type" value="Genomic_DNA"/>
</dbReference>
<evidence type="ECO:0000313" key="1">
    <source>
        <dbReference type="EMBL" id="MTI27055.1"/>
    </source>
</evidence>
<proteinExistence type="predicted"/>
<dbReference type="RefSeq" id="WP_155174061.1">
    <property type="nucleotide sequence ID" value="NZ_BAAAFL010000007.1"/>
</dbReference>
<sequence length="228" mass="26230">MKHLQNPMEHIAELLETKACVKQETYRNLQDVFKSLMTEADNVIREVNNKIKKRDRDVTLAVTSISDNEFHLKVAGDLLIFFMHTNIIMLDKKHSLNKSKYVTDNPMRKYLGQINVYNFMADSLKYNRINDPGYLISRLFVNCEKHFLIEGDGQLNYMLEDVSSQPITSTDISVFVQLVINQAIDSDLITSPFPAIRTITLNQKNEKSQALGGGYKIGFQMSYQQEVK</sequence>
<comment type="caution">
    <text evidence="1">The sequence shown here is derived from an EMBL/GenBank/DDBJ whole genome shotgun (WGS) entry which is preliminary data.</text>
</comment>
<gene>
    <name evidence="1" type="ORF">E1163_19015</name>
</gene>
<organism evidence="1 2">
    <name type="scientific">Fulvivirga kasyanovii</name>
    <dbReference type="NCBI Taxonomy" id="396812"/>
    <lineage>
        <taxon>Bacteria</taxon>
        <taxon>Pseudomonadati</taxon>
        <taxon>Bacteroidota</taxon>
        <taxon>Cytophagia</taxon>
        <taxon>Cytophagales</taxon>
        <taxon>Fulvivirgaceae</taxon>
        <taxon>Fulvivirga</taxon>
    </lineage>
</organism>
<dbReference type="Proteomes" id="UP000798808">
    <property type="component" value="Unassembled WGS sequence"/>
</dbReference>
<keyword evidence="2" id="KW-1185">Reference proteome</keyword>
<protein>
    <recommendedName>
        <fullName evidence="3">DUF2612 domain-containing protein</fullName>
    </recommendedName>
</protein>
<name>A0ABW9RTB2_9BACT</name>
<evidence type="ECO:0008006" key="3">
    <source>
        <dbReference type="Google" id="ProtNLM"/>
    </source>
</evidence>
<reference evidence="1 2" key="1">
    <citation type="submission" date="2019-02" db="EMBL/GenBank/DDBJ databases">
        <authorList>
            <person name="Goldberg S.R."/>
            <person name="Haltli B.A."/>
            <person name="Correa H."/>
            <person name="Russell K.G."/>
        </authorList>
    </citation>
    <scope>NUCLEOTIDE SEQUENCE [LARGE SCALE GENOMIC DNA]</scope>
    <source>
        <strain evidence="1 2">JCM 16186</strain>
    </source>
</reference>
<evidence type="ECO:0000313" key="2">
    <source>
        <dbReference type="Proteomes" id="UP000798808"/>
    </source>
</evidence>